<protein>
    <submittedName>
        <fullName evidence="1">Uncharacterized protein</fullName>
    </submittedName>
</protein>
<reference evidence="2" key="1">
    <citation type="journal article" date="2017" name="Cell">
        <title>Insights into land plant evolution garnered from the Marchantia polymorpha genome.</title>
        <authorList>
            <person name="Bowman J.L."/>
            <person name="Kohchi T."/>
            <person name="Yamato K.T."/>
            <person name="Jenkins J."/>
            <person name="Shu S."/>
            <person name="Ishizaki K."/>
            <person name="Yamaoka S."/>
            <person name="Nishihama R."/>
            <person name="Nakamura Y."/>
            <person name="Berger F."/>
            <person name="Adam C."/>
            <person name="Aki S.S."/>
            <person name="Althoff F."/>
            <person name="Araki T."/>
            <person name="Arteaga-Vazquez M.A."/>
            <person name="Balasubrmanian S."/>
            <person name="Barry K."/>
            <person name="Bauer D."/>
            <person name="Boehm C.R."/>
            <person name="Briginshaw L."/>
            <person name="Caballero-Perez J."/>
            <person name="Catarino B."/>
            <person name="Chen F."/>
            <person name="Chiyoda S."/>
            <person name="Chovatia M."/>
            <person name="Davies K.M."/>
            <person name="Delmans M."/>
            <person name="Demura T."/>
            <person name="Dierschke T."/>
            <person name="Dolan L."/>
            <person name="Dorantes-Acosta A.E."/>
            <person name="Eklund D.M."/>
            <person name="Florent S.N."/>
            <person name="Flores-Sandoval E."/>
            <person name="Fujiyama A."/>
            <person name="Fukuzawa H."/>
            <person name="Galik B."/>
            <person name="Grimanelli D."/>
            <person name="Grimwood J."/>
            <person name="Grossniklaus U."/>
            <person name="Hamada T."/>
            <person name="Haseloff J."/>
            <person name="Hetherington A.J."/>
            <person name="Higo A."/>
            <person name="Hirakawa Y."/>
            <person name="Hundley H.N."/>
            <person name="Ikeda Y."/>
            <person name="Inoue K."/>
            <person name="Inoue S.I."/>
            <person name="Ishida S."/>
            <person name="Jia Q."/>
            <person name="Kakita M."/>
            <person name="Kanazawa T."/>
            <person name="Kawai Y."/>
            <person name="Kawashima T."/>
            <person name="Kennedy M."/>
            <person name="Kinose K."/>
            <person name="Kinoshita T."/>
            <person name="Kohara Y."/>
            <person name="Koide E."/>
            <person name="Komatsu K."/>
            <person name="Kopischke S."/>
            <person name="Kubo M."/>
            <person name="Kyozuka J."/>
            <person name="Lagercrantz U."/>
            <person name="Lin S.S."/>
            <person name="Lindquist E."/>
            <person name="Lipzen A.M."/>
            <person name="Lu C.W."/>
            <person name="De Luna E."/>
            <person name="Martienssen R.A."/>
            <person name="Minamino N."/>
            <person name="Mizutani M."/>
            <person name="Mizutani M."/>
            <person name="Mochizuki N."/>
            <person name="Monte I."/>
            <person name="Mosher R."/>
            <person name="Nagasaki H."/>
            <person name="Nakagami H."/>
            <person name="Naramoto S."/>
            <person name="Nishitani K."/>
            <person name="Ohtani M."/>
            <person name="Okamoto T."/>
            <person name="Okumura M."/>
            <person name="Phillips J."/>
            <person name="Pollak B."/>
            <person name="Reinders A."/>
            <person name="Rovekamp M."/>
            <person name="Sano R."/>
            <person name="Sawa S."/>
            <person name="Schmid M.W."/>
            <person name="Shirakawa M."/>
            <person name="Solano R."/>
            <person name="Spunde A."/>
            <person name="Suetsugu N."/>
            <person name="Sugano S."/>
            <person name="Sugiyama A."/>
            <person name="Sun R."/>
            <person name="Suzuki Y."/>
            <person name="Takenaka M."/>
            <person name="Takezawa D."/>
            <person name="Tomogane H."/>
            <person name="Tsuzuki M."/>
            <person name="Ueda T."/>
            <person name="Umeda M."/>
            <person name="Ward J.M."/>
            <person name="Watanabe Y."/>
            <person name="Yazaki K."/>
            <person name="Yokoyama R."/>
            <person name="Yoshitake Y."/>
            <person name="Yotsui I."/>
            <person name="Zachgo S."/>
            <person name="Schmutz J."/>
        </authorList>
    </citation>
    <scope>NUCLEOTIDE SEQUENCE [LARGE SCALE GENOMIC DNA]</scope>
    <source>
        <strain evidence="2">Tak-1</strain>
    </source>
</reference>
<dbReference type="Gramene" id="Mp4g06500.1">
    <property type="protein sequence ID" value="Mp4g06500.1.cds1"/>
    <property type="gene ID" value="Mp4g06500"/>
</dbReference>
<sequence length="110" mass="12496">MTRSSTFYQHQECSVRLPTSKPLAGSKPNIIFGFQAFSLSGLQRNRGRIEVVHLDLLLSPFTFSATFSRYGKNQKLHGIRLLNLAKPDTQWSASPCSMEFTNPKRRPTRP</sequence>
<dbReference type="Proteomes" id="UP000244005">
    <property type="component" value="Unassembled WGS sequence"/>
</dbReference>
<gene>
    <name evidence="1" type="ORF">MARPO_0114s0008</name>
</gene>
<keyword evidence="2" id="KW-1185">Reference proteome</keyword>
<organism evidence="1 2">
    <name type="scientific">Marchantia polymorpha</name>
    <name type="common">Common liverwort</name>
    <name type="synonym">Marchantia aquatica</name>
    <dbReference type="NCBI Taxonomy" id="3197"/>
    <lineage>
        <taxon>Eukaryota</taxon>
        <taxon>Viridiplantae</taxon>
        <taxon>Streptophyta</taxon>
        <taxon>Embryophyta</taxon>
        <taxon>Marchantiophyta</taxon>
        <taxon>Marchantiopsida</taxon>
        <taxon>Marchantiidae</taxon>
        <taxon>Marchantiales</taxon>
        <taxon>Marchantiaceae</taxon>
        <taxon>Marchantia</taxon>
    </lineage>
</organism>
<dbReference type="AlphaFoldDB" id="A0A2R6WBE8"/>
<evidence type="ECO:0000313" key="2">
    <source>
        <dbReference type="Proteomes" id="UP000244005"/>
    </source>
</evidence>
<accession>A0A2R6WBE8</accession>
<dbReference type="EMBL" id="KZ772786">
    <property type="protein sequence ID" value="PTQ31181.1"/>
    <property type="molecule type" value="Genomic_DNA"/>
</dbReference>
<name>A0A2R6WBE8_MARPO</name>
<proteinExistence type="predicted"/>
<evidence type="ECO:0000313" key="1">
    <source>
        <dbReference type="EMBL" id="PTQ31181.1"/>
    </source>
</evidence>